<evidence type="ECO:0000313" key="2">
    <source>
        <dbReference type="Proteomes" id="UP001172386"/>
    </source>
</evidence>
<dbReference type="Proteomes" id="UP001172386">
    <property type="component" value="Unassembled WGS sequence"/>
</dbReference>
<evidence type="ECO:0000313" key="1">
    <source>
        <dbReference type="EMBL" id="KAJ9664179.1"/>
    </source>
</evidence>
<comment type="caution">
    <text evidence="1">The sequence shown here is derived from an EMBL/GenBank/DDBJ whole genome shotgun (WGS) entry which is preliminary data.</text>
</comment>
<accession>A0ACC3AJX9</accession>
<reference evidence="1" key="1">
    <citation type="submission" date="2022-10" db="EMBL/GenBank/DDBJ databases">
        <title>Culturing micro-colonial fungi from biological soil crusts in the Mojave desert and describing Neophaeococcomyces mojavensis, and introducing the new genera and species Taxawa tesnikishii.</title>
        <authorList>
            <person name="Kurbessoian T."/>
            <person name="Stajich J.E."/>
        </authorList>
    </citation>
    <scope>NUCLEOTIDE SEQUENCE</scope>
    <source>
        <strain evidence="1">JES_112</strain>
    </source>
</reference>
<dbReference type="EMBL" id="JAPDRQ010000004">
    <property type="protein sequence ID" value="KAJ9664179.1"/>
    <property type="molecule type" value="Genomic_DNA"/>
</dbReference>
<gene>
    <name evidence="1" type="primary">DUS3</name>
    <name evidence="1" type="ORF">H2198_000397</name>
</gene>
<protein>
    <submittedName>
        <fullName evidence="1">tRNA-dihydrouridine synthase 3</fullName>
        <ecNumber evidence="1">1.3.1.89</ecNumber>
    </submittedName>
</protein>
<sequence length="762" mass="85436">MDSATAHNHTANGLPKLRHEPSSLVSDGTIEIKTDSSSSKRKLDNVTNDESEHQDKRRKGTAPIKEEYLLHHEHVESKQEKADDDAAEAFHHQDRSGSNNSKGQRKKQKGQNKDRRLKAASDEVGLCSTRNHASEFSPRECPYGDKCKFEHDLRRYLKESKKDDLTTFDGVCPVWAERGACRMGWACRFAKSHSKEIEHPDGRKELVLVEDSEKLSRFQEYAHSENAEIAVVNNIDTKDKQSLTRKKFPTPKSDKYIPYLEVNQQNPGDQGRRKPQHALNGRANSSSPEPDESEKADNRSNYVEAPLLPSEKRRLYFGPDTPTLAPLTTQGNLPFRRLCTTLGATFTYSEMAMSLPLLSGQKSEWALLKAHESEIHPPTFISNEKISSLPPRRNIVYDYGYTASSDVRFGAQISANKPWLAIKTTEVLSTLLPQGLRVIDMNCGCPIDLVYKEGAGSALMDSPSKLDKMLRGMNSVSGAIPVSCKIRMGTKTGQPTAQKLVERLVLGAYREYGSPRDTPCGVAAITLHGRSRQQRYTREADWDYISETAALISDLNARVDAEADTIREADPRDQANGHSSRQSSKHNPVFFLGNGDCFSHVDYYNHLEQAGVDSVMLGRGALIKPWIFEEIALNQYLDKSSSQRLSYIETFVKNGLAAWGTDTHGISTTRRFLLEYLSFAHRYVPIGLLEYLPPRINDRPPRYAGRDELETLLASDSYKDWIKISEIFLGTVKDAEGLKGGDSEYGWVPKHKSNAWDGEAQG</sequence>
<keyword evidence="2" id="KW-1185">Reference proteome</keyword>
<organism evidence="1 2">
    <name type="scientific">Neophaeococcomyces mojaviensis</name>
    <dbReference type="NCBI Taxonomy" id="3383035"/>
    <lineage>
        <taxon>Eukaryota</taxon>
        <taxon>Fungi</taxon>
        <taxon>Dikarya</taxon>
        <taxon>Ascomycota</taxon>
        <taxon>Pezizomycotina</taxon>
        <taxon>Eurotiomycetes</taxon>
        <taxon>Chaetothyriomycetidae</taxon>
        <taxon>Chaetothyriales</taxon>
        <taxon>Chaetothyriales incertae sedis</taxon>
        <taxon>Neophaeococcomyces</taxon>
    </lineage>
</organism>
<proteinExistence type="predicted"/>
<keyword evidence="1" id="KW-0560">Oxidoreductase</keyword>
<dbReference type="EC" id="1.3.1.89" evidence="1"/>
<name>A0ACC3AJX9_9EURO</name>